<dbReference type="EMBL" id="JAUSTR010000003">
    <property type="protein sequence ID" value="MDQ0162281.1"/>
    <property type="molecule type" value="Genomic_DNA"/>
</dbReference>
<comment type="caution">
    <text evidence="1">The sequence shown here is derived from an EMBL/GenBank/DDBJ whole genome shotgun (WGS) entry which is preliminary data.</text>
</comment>
<accession>A0ABT9VMU3</accession>
<protein>
    <submittedName>
        <fullName evidence="1">Uncharacterized protein</fullName>
    </submittedName>
</protein>
<keyword evidence="2" id="KW-1185">Reference proteome</keyword>
<organism evidence="1 2">
    <name type="scientific">Aeribacillus alveayuensis</name>
    <dbReference type="NCBI Taxonomy" id="279215"/>
    <lineage>
        <taxon>Bacteria</taxon>
        <taxon>Bacillati</taxon>
        <taxon>Bacillota</taxon>
        <taxon>Bacilli</taxon>
        <taxon>Bacillales</taxon>
        <taxon>Bacillaceae</taxon>
        <taxon>Aeribacillus</taxon>
    </lineage>
</organism>
<sequence length="53" mass="6488">MKLMHDMLLNVRCEGFYIMQVYFLPLHDFYARYFSLFEHLSSFLPLFSFANRS</sequence>
<proteinExistence type="predicted"/>
<gene>
    <name evidence="1" type="ORF">J2S06_001357</name>
</gene>
<evidence type="ECO:0000313" key="2">
    <source>
        <dbReference type="Proteomes" id="UP001225646"/>
    </source>
</evidence>
<dbReference type="Proteomes" id="UP001225646">
    <property type="component" value="Unassembled WGS sequence"/>
</dbReference>
<evidence type="ECO:0000313" key="1">
    <source>
        <dbReference type="EMBL" id="MDQ0162281.1"/>
    </source>
</evidence>
<reference evidence="1 2" key="1">
    <citation type="submission" date="2023-07" db="EMBL/GenBank/DDBJ databases">
        <title>Genomic Encyclopedia of Type Strains, Phase IV (KMG-IV): sequencing the most valuable type-strain genomes for metagenomic binning, comparative biology and taxonomic classification.</title>
        <authorList>
            <person name="Goeker M."/>
        </authorList>
    </citation>
    <scope>NUCLEOTIDE SEQUENCE [LARGE SCALE GENOMIC DNA]</scope>
    <source>
        <strain evidence="1 2">DSM 19092</strain>
    </source>
</reference>
<name>A0ABT9VMU3_9BACI</name>